<feature type="non-terminal residue" evidence="2">
    <location>
        <position position="112"/>
    </location>
</feature>
<evidence type="ECO:0000313" key="2">
    <source>
        <dbReference type="EMBL" id="KNC75253.1"/>
    </source>
</evidence>
<dbReference type="GeneID" id="25912722"/>
<keyword evidence="3" id="KW-1185">Reference proteome</keyword>
<dbReference type="Proteomes" id="UP000054560">
    <property type="component" value="Unassembled WGS sequence"/>
</dbReference>
<feature type="compositionally biased region" description="Polar residues" evidence="1">
    <location>
        <begin position="32"/>
        <end position="47"/>
    </location>
</feature>
<sequence>LIPSPVGWASHSPSNTAMSQHTLSDRDRRYRNSAQPSKGSSTSSNNIAPAHRGGGSSINSSQCNARAGGHGNHREAGGECSDGRMISNFRIHTGLLLRLQILSILMKHAVKK</sequence>
<feature type="compositionally biased region" description="Polar residues" evidence="1">
    <location>
        <begin position="11"/>
        <end position="22"/>
    </location>
</feature>
<dbReference type="AlphaFoldDB" id="A0A0L0FGT1"/>
<dbReference type="EMBL" id="KQ243748">
    <property type="protein sequence ID" value="KNC75253.1"/>
    <property type="molecule type" value="Genomic_DNA"/>
</dbReference>
<protein>
    <submittedName>
        <fullName evidence="2">Uncharacterized protein</fullName>
    </submittedName>
</protein>
<evidence type="ECO:0000256" key="1">
    <source>
        <dbReference type="SAM" id="MobiDB-lite"/>
    </source>
</evidence>
<feature type="region of interest" description="Disordered" evidence="1">
    <location>
        <begin position="1"/>
        <end position="83"/>
    </location>
</feature>
<proteinExistence type="predicted"/>
<accession>A0A0L0FGT1</accession>
<feature type="non-terminal residue" evidence="2">
    <location>
        <position position="1"/>
    </location>
</feature>
<organism evidence="2 3">
    <name type="scientific">Sphaeroforma arctica JP610</name>
    <dbReference type="NCBI Taxonomy" id="667725"/>
    <lineage>
        <taxon>Eukaryota</taxon>
        <taxon>Ichthyosporea</taxon>
        <taxon>Ichthyophonida</taxon>
        <taxon>Sphaeroforma</taxon>
    </lineage>
</organism>
<dbReference type="RefSeq" id="XP_014149155.1">
    <property type="nucleotide sequence ID" value="XM_014293680.1"/>
</dbReference>
<name>A0A0L0FGT1_9EUKA</name>
<evidence type="ECO:0000313" key="3">
    <source>
        <dbReference type="Proteomes" id="UP000054560"/>
    </source>
</evidence>
<gene>
    <name evidence="2" type="ORF">SARC_12218</name>
</gene>
<reference evidence="2 3" key="1">
    <citation type="submission" date="2011-02" db="EMBL/GenBank/DDBJ databases">
        <title>The Genome Sequence of Sphaeroforma arctica JP610.</title>
        <authorList>
            <consortium name="The Broad Institute Genome Sequencing Platform"/>
            <person name="Russ C."/>
            <person name="Cuomo C."/>
            <person name="Young S.K."/>
            <person name="Zeng Q."/>
            <person name="Gargeya S."/>
            <person name="Alvarado L."/>
            <person name="Berlin A."/>
            <person name="Chapman S.B."/>
            <person name="Chen Z."/>
            <person name="Freedman E."/>
            <person name="Gellesch M."/>
            <person name="Goldberg J."/>
            <person name="Griggs A."/>
            <person name="Gujja S."/>
            <person name="Heilman E."/>
            <person name="Heiman D."/>
            <person name="Howarth C."/>
            <person name="Mehta T."/>
            <person name="Neiman D."/>
            <person name="Pearson M."/>
            <person name="Roberts A."/>
            <person name="Saif S."/>
            <person name="Shea T."/>
            <person name="Shenoy N."/>
            <person name="Sisk P."/>
            <person name="Stolte C."/>
            <person name="Sykes S."/>
            <person name="White J."/>
            <person name="Yandava C."/>
            <person name="Burger G."/>
            <person name="Gray M.W."/>
            <person name="Holland P.W.H."/>
            <person name="King N."/>
            <person name="Lang F.B.F."/>
            <person name="Roger A.J."/>
            <person name="Ruiz-Trillo I."/>
            <person name="Haas B."/>
            <person name="Nusbaum C."/>
            <person name="Birren B."/>
        </authorList>
    </citation>
    <scope>NUCLEOTIDE SEQUENCE [LARGE SCALE GENOMIC DNA]</scope>
    <source>
        <strain evidence="2 3">JP610</strain>
    </source>
</reference>